<evidence type="ECO:0000256" key="1">
    <source>
        <dbReference type="SAM" id="MobiDB-lite"/>
    </source>
</evidence>
<feature type="region of interest" description="Disordered" evidence="1">
    <location>
        <begin position="99"/>
        <end position="118"/>
    </location>
</feature>
<proteinExistence type="predicted"/>
<dbReference type="EMBL" id="CM007648">
    <property type="protein sequence ID" value="ONM12831.1"/>
    <property type="molecule type" value="Genomic_DNA"/>
</dbReference>
<feature type="compositionally biased region" description="Basic residues" evidence="1">
    <location>
        <begin position="103"/>
        <end position="118"/>
    </location>
</feature>
<dbReference type="EMBL" id="CM007648">
    <property type="protein sequence ID" value="ONM12838.1"/>
    <property type="molecule type" value="Genomic_DNA"/>
</dbReference>
<dbReference type="EMBL" id="CM007648">
    <property type="protein sequence ID" value="ONM12839.1"/>
    <property type="molecule type" value="Genomic_DNA"/>
</dbReference>
<name>A0A1D6DVU0_MAIZE</name>
<feature type="compositionally biased region" description="Pro residues" evidence="1">
    <location>
        <begin position="46"/>
        <end position="57"/>
    </location>
</feature>
<reference evidence="2 4" key="1">
    <citation type="submission" date="2015-12" db="EMBL/GenBank/DDBJ databases">
        <title>Update maize B73 reference genome by single molecule sequencing technologies.</title>
        <authorList>
            <consortium name="Maize Genome Sequencing Project"/>
            <person name="Ware D."/>
        </authorList>
    </citation>
    <scope>NUCLEOTIDE SEQUENCE [LARGE SCALE GENOMIC DNA]</scope>
    <source>
        <strain evidence="4">cv. B73</strain>
        <tissue evidence="2">Seedling</tissue>
    </source>
</reference>
<dbReference type="InterPro" id="IPR009818">
    <property type="entry name" value="PAM2_motif"/>
</dbReference>
<dbReference type="EMBL" id="CM007648">
    <property type="protein sequence ID" value="ONM12837.1"/>
    <property type="molecule type" value="Genomic_DNA"/>
</dbReference>
<evidence type="ECO:0000313" key="2">
    <source>
        <dbReference type="EMBL" id="ONM12854.1"/>
    </source>
</evidence>
<evidence type="ECO:0000313" key="4">
    <source>
        <dbReference type="Proteomes" id="UP000007305"/>
    </source>
</evidence>
<dbReference type="EMBL" id="CM007648">
    <property type="protein sequence ID" value="ONM12855.1"/>
    <property type="molecule type" value="Genomic_DNA"/>
</dbReference>
<dbReference type="Gramene" id="Zm00001eb068060_T001">
    <property type="protein sequence ID" value="Zm00001eb068060_P001"/>
    <property type="gene ID" value="Zm00001eb068060"/>
</dbReference>
<keyword evidence="4" id="KW-1185">Reference proteome</keyword>
<accession>A0A1D6DVU0</accession>
<feature type="compositionally biased region" description="Polar residues" evidence="1">
    <location>
        <begin position="1"/>
        <end position="11"/>
    </location>
</feature>
<sequence>MPQMDVPTNQIPAGWFTEPASERPMGLPRTGSSSRLNAQAPEFVPRGPPPPTPAVVLPPPPQVIRMFATPPPPPRGGFFSVPPPRPFEYYAPMVNAADLLPRSNRRGSRKRRCSRPPR</sequence>
<dbReference type="EMBL" id="CM007648">
    <property type="protein sequence ID" value="ONM12854.1"/>
    <property type="molecule type" value="Genomic_DNA"/>
</dbReference>
<dbReference type="EMBL" id="CM007648">
    <property type="protein sequence ID" value="ONM12846.1"/>
    <property type="molecule type" value="Genomic_DNA"/>
</dbReference>
<organism evidence="2">
    <name type="scientific">Zea mays</name>
    <name type="common">Maize</name>
    <dbReference type="NCBI Taxonomy" id="4577"/>
    <lineage>
        <taxon>Eukaryota</taxon>
        <taxon>Viridiplantae</taxon>
        <taxon>Streptophyta</taxon>
        <taxon>Embryophyta</taxon>
        <taxon>Tracheophyta</taxon>
        <taxon>Spermatophyta</taxon>
        <taxon>Magnoliopsida</taxon>
        <taxon>Liliopsida</taxon>
        <taxon>Poales</taxon>
        <taxon>Poaceae</taxon>
        <taxon>PACMAD clade</taxon>
        <taxon>Panicoideae</taxon>
        <taxon>Andropogonodae</taxon>
        <taxon>Andropogoneae</taxon>
        <taxon>Tripsacinae</taxon>
        <taxon>Zea</taxon>
    </lineage>
</organism>
<dbReference type="EnsemblPlants" id="Zm00001eb068060_T001">
    <property type="protein sequence ID" value="Zm00001eb068060_P001"/>
    <property type="gene ID" value="Zm00001eb068060"/>
</dbReference>
<feature type="region of interest" description="Disordered" evidence="1">
    <location>
        <begin position="1"/>
        <end position="57"/>
    </location>
</feature>
<reference evidence="3" key="2">
    <citation type="submission" date="2019-07" db="EMBL/GenBank/DDBJ databases">
        <authorList>
            <person name="Seetharam A."/>
            <person name="Woodhouse M."/>
            <person name="Cannon E."/>
        </authorList>
    </citation>
    <scope>NUCLEOTIDE SEQUENCE [LARGE SCALE GENOMIC DNA]</scope>
    <source>
        <strain evidence="3">cv. B73</strain>
    </source>
</reference>
<reference evidence="3" key="3">
    <citation type="submission" date="2021-05" db="UniProtKB">
        <authorList>
            <consortium name="EnsemblPlants"/>
        </authorList>
    </citation>
    <scope>IDENTIFICATION</scope>
    <source>
        <strain evidence="3">cv. B73</strain>
    </source>
</reference>
<protein>
    <submittedName>
        <fullName evidence="2 3">Uncharacterized protein</fullName>
    </submittedName>
</protein>
<dbReference type="Proteomes" id="UP000007305">
    <property type="component" value="Chromosome 2"/>
</dbReference>
<gene>
    <name evidence="2" type="ORF">ZEAMMB73_Zm00001d002032</name>
</gene>
<dbReference type="AlphaFoldDB" id="A0A1D6DVU0"/>
<dbReference type="Pfam" id="PF07145">
    <property type="entry name" value="PAM2"/>
    <property type="match status" value="1"/>
</dbReference>
<dbReference type="EMBL" id="CM007648">
    <property type="protein sequence ID" value="ONM12860.1"/>
    <property type="molecule type" value="Genomic_DNA"/>
</dbReference>
<evidence type="ECO:0000313" key="3">
    <source>
        <dbReference type="EnsemblPlants" id="Zm00001eb068060_P001"/>
    </source>
</evidence>